<dbReference type="EMBL" id="AAYH02000047">
    <property type="protein sequence ID" value="EDO52892.1"/>
    <property type="molecule type" value="Genomic_DNA"/>
</dbReference>
<name>A0ABC9N8Q1_BACUC</name>
<gene>
    <name evidence="2" type="ORF">BACUNI_03688</name>
</gene>
<feature type="transmembrane region" description="Helical" evidence="1">
    <location>
        <begin position="13"/>
        <end position="36"/>
    </location>
</feature>
<keyword evidence="1" id="KW-0812">Transmembrane</keyword>
<keyword evidence="1" id="KW-1133">Transmembrane helix</keyword>
<reference evidence="2" key="2">
    <citation type="submission" date="2013-11" db="EMBL/GenBank/DDBJ databases">
        <title>Draft genome sequence of Bacteroides uniformis (ATCC 8492).</title>
        <authorList>
            <person name="Sudarsanam P."/>
            <person name="Ley R."/>
            <person name="Guruge J."/>
            <person name="Turnbaugh P.J."/>
            <person name="Mahowald M."/>
            <person name="Liep D."/>
            <person name="Gordon J."/>
        </authorList>
    </citation>
    <scope>NUCLEOTIDE SEQUENCE</scope>
    <source>
        <strain evidence="2">ATCC 8492</strain>
    </source>
</reference>
<reference evidence="2" key="1">
    <citation type="submission" date="2007-06" db="EMBL/GenBank/DDBJ databases">
        <authorList>
            <person name="Fulton L."/>
            <person name="Clifton S."/>
            <person name="Fulton B."/>
            <person name="Xu J."/>
            <person name="Minx P."/>
            <person name="Pepin K.H."/>
            <person name="Johnson M."/>
            <person name="Thiruvilangam P."/>
            <person name="Bhonagiri V."/>
            <person name="Nash W.E."/>
            <person name="Mardis E.R."/>
            <person name="Wilson R.K."/>
        </authorList>
    </citation>
    <scope>NUCLEOTIDE SEQUENCE [LARGE SCALE GENOMIC DNA]</scope>
    <source>
        <strain evidence="2">ATCC 8492</strain>
    </source>
</reference>
<keyword evidence="3" id="KW-1185">Reference proteome</keyword>
<evidence type="ECO:0008006" key="4">
    <source>
        <dbReference type="Google" id="ProtNLM"/>
    </source>
</evidence>
<dbReference type="Proteomes" id="UP000004110">
    <property type="component" value="Unassembled WGS sequence"/>
</dbReference>
<organism evidence="2 3">
    <name type="scientific">Bacteroides uniformis (strain ATCC 8492 / DSM 6597 / CCUG 4942 / CIP 103695 / JCM 5828 / KCTC 5204 / NCTC 13054 / VPI 0061)</name>
    <dbReference type="NCBI Taxonomy" id="411479"/>
    <lineage>
        <taxon>Bacteria</taxon>
        <taxon>Pseudomonadati</taxon>
        <taxon>Bacteroidota</taxon>
        <taxon>Bacteroidia</taxon>
        <taxon>Bacteroidales</taxon>
        <taxon>Bacteroidaceae</taxon>
        <taxon>Bacteroides</taxon>
    </lineage>
</organism>
<evidence type="ECO:0000313" key="3">
    <source>
        <dbReference type="Proteomes" id="UP000004110"/>
    </source>
</evidence>
<comment type="caution">
    <text evidence="2">The sequence shown here is derived from an EMBL/GenBank/DDBJ whole genome shotgun (WGS) entry which is preliminary data.</text>
</comment>
<evidence type="ECO:0000256" key="1">
    <source>
        <dbReference type="SAM" id="Phobius"/>
    </source>
</evidence>
<accession>A0ABC9N8Q1</accession>
<evidence type="ECO:0000313" key="2">
    <source>
        <dbReference type="EMBL" id="EDO52892.1"/>
    </source>
</evidence>
<proteinExistence type="predicted"/>
<keyword evidence="1" id="KW-0472">Membrane</keyword>
<protein>
    <recommendedName>
        <fullName evidence="4">MFS transporter</fullName>
    </recommendedName>
</protein>
<dbReference type="AlphaFoldDB" id="A0ABC9N8Q1"/>
<sequence>MCISCMLGNSCPAVWKLAFCLGEVTFGWGVSSLVAVRNIMFIVKRV</sequence>